<comment type="caution">
    <text evidence="1">The sequence shown here is derived from an EMBL/GenBank/DDBJ whole genome shotgun (WGS) entry which is preliminary data.</text>
</comment>
<dbReference type="RefSeq" id="WP_306992320.1">
    <property type="nucleotide sequence ID" value="NZ_JAUSUT010000001.1"/>
</dbReference>
<proteinExistence type="predicted"/>
<reference evidence="1 2" key="1">
    <citation type="submission" date="2023-07" db="EMBL/GenBank/DDBJ databases">
        <title>Sequencing the genomes of 1000 actinobacteria strains.</title>
        <authorList>
            <person name="Klenk H.-P."/>
        </authorList>
    </citation>
    <scope>NUCLEOTIDE SEQUENCE [LARGE SCALE GENOMIC DNA]</scope>
    <source>
        <strain evidence="1 2">DSM 45805</strain>
    </source>
</reference>
<evidence type="ECO:0000313" key="1">
    <source>
        <dbReference type="EMBL" id="MDQ0379164.1"/>
    </source>
</evidence>
<sequence length="52" mass="5666">MTTSTYDRTEMLDSYRLLAGSVFAGARWYSATATIRKNHSSPAGLRVSTVPA</sequence>
<keyword evidence="2" id="KW-1185">Reference proteome</keyword>
<protein>
    <submittedName>
        <fullName evidence="1">Uncharacterized protein</fullName>
    </submittedName>
</protein>
<organism evidence="1 2">
    <name type="scientific">Amycolatopsis thermophila</name>
    <dbReference type="NCBI Taxonomy" id="206084"/>
    <lineage>
        <taxon>Bacteria</taxon>
        <taxon>Bacillati</taxon>
        <taxon>Actinomycetota</taxon>
        <taxon>Actinomycetes</taxon>
        <taxon>Pseudonocardiales</taxon>
        <taxon>Pseudonocardiaceae</taxon>
        <taxon>Amycolatopsis</taxon>
    </lineage>
</organism>
<gene>
    <name evidence="1" type="ORF">FB470_003158</name>
</gene>
<dbReference type="EMBL" id="JAUSUT010000001">
    <property type="protein sequence ID" value="MDQ0379164.1"/>
    <property type="molecule type" value="Genomic_DNA"/>
</dbReference>
<evidence type="ECO:0000313" key="2">
    <source>
        <dbReference type="Proteomes" id="UP001229651"/>
    </source>
</evidence>
<name>A0ABU0EVK8_9PSEU</name>
<dbReference type="Proteomes" id="UP001229651">
    <property type="component" value="Unassembled WGS sequence"/>
</dbReference>
<accession>A0ABU0EVK8</accession>